<sequence length="173" mass="19750">MIQYLRLYGGGHLYALSPTFTGKATFYNKTLLDQLSMSYPTDGMNWSELLDFAANVERARKGRSMDAVSFFYNRDMVELVTKIAESRHIQYIDEARNVTFETNGWRDIISNVLEKARAGTIMTKEMDGDRSVVENAAFTEGNVVLTVDYSYLLDRLQQSEFDWGVVRCHDADG</sequence>
<protein>
    <submittedName>
        <fullName evidence="1">Uncharacterized protein</fullName>
    </submittedName>
</protein>
<dbReference type="Proteomes" id="UP001597362">
    <property type="component" value="Unassembled WGS sequence"/>
</dbReference>
<dbReference type="Gene3D" id="3.40.190.10">
    <property type="entry name" value="Periplasmic binding protein-like II"/>
    <property type="match status" value="1"/>
</dbReference>
<proteinExistence type="predicted"/>
<name>A0ABW4YK25_9BACL</name>
<evidence type="ECO:0000313" key="1">
    <source>
        <dbReference type="EMBL" id="MFD2115759.1"/>
    </source>
</evidence>
<accession>A0ABW4YK25</accession>
<evidence type="ECO:0000313" key="2">
    <source>
        <dbReference type="Proteomes" id="UP001597362"/>
    </source>
</evidence>
<dbReference type="SUPFAM" id="SSF53850">
    <property type="entry name" value="Periplasmic binding protein-like II"/>
    <property type="match status" value="1"/>
</dbReference>
<reference evidence="2" key="1">
    <citation type="journal article" date="2019" name="Int. J. Syst. Evol. Microbiol.">
        <title>The Global Catalogue of Microorganisms (GCM) 10K type strain sequencing project: providing services to taxonomists for standard genome sequencing and annotation.</title>
        <authorList>
            <consortium name="The Broad Institute Genomics Platform"/>
            <consortium name="The Broad Institute Genome Sequencing Center for Infectious Disease"/>
            <person name="Wu L."/>
            <person name="Ma J."/>
        </authorList>
    </citation>
    <scope>NUCLEOTIDE SEQUENCE [LARGE SCALE GENOMIC DNA]</scope>
    <source>
        <strain evidence="2">GH52</strain>
    </source>
</reference>
<keyword evidence="2" id="KW-1185">Reference proteome</keyword>
<comment type="caution">
    <text evidence="1">The sequence shown here is derived from an EMBL/GenBank/DDBJ whole genome shotgun (WGS) entry which is preliminary data.</text>
</comment>
<dbReference type="RefSeq" id="WP_377771233.1">
    <property type="nucleotide sequence ID" value="NZ_JBHUHO010000024.1"/>
</dbReference>
<gene>
    <name evidence="1" type="ORF">ACFSJH_08460</name>
</gene>
<organism evidence="1 2">
    <name type="scientific">Paenibacillus yanchengensis</name>
    <dbReference type="NCBI Taxonomy" id="2035833"/>
    <lineage>
        <taxon>Bacteria</taxon>
        <taxon>Bacillati</taxon>
        <taxon>Bacillota</taxon>
        <taxon>Bacilli</taxon>
        <taxon>Bacillales</taxon>
        <taxon>Paenibacillaceae</taxon>
        <taxon>Paenibacillus</taxon>
    </lineage>
</organism>
<dbReference type="EMBL" id="JBHUHO010000024">
    <property type="protein sequence ID" value="MFD2115759.1"/>
    <property type="molecule type" value="Genomic_DNA"/>
</dbReference>